<dbReference type="KEGG" id="cmah:C1I91_22080"/>
<dbReference type="Proteomes" id="UP000286268">
    <property type="component" value="Chromosome"/>
</dbReference>
<name>A0A410DYG0_9CLOT</name>
<dbReference type="OrthoDB" id="1938183at2"/>
<proteinExistence type="predicted"/>
<accession>A0A410DYG0</accession>
<protein>
    <submittedName>
        <fullName evidence="1">Uncharacterized protein</fullName>
    </submittedName>
</protein>
<reference evidence="1 2" key="1">
    <citation type="submission" date="2018-01" db="EMBL/GenBank/DDBJ databases">
        <title>Genome Sequencing and Assembly of Anaerobacter polyendosporus strain CT4.</title>
        <authorList>
            <person name="Tachaapaikoon C."/>
            <person name="Sutheeworapong S."/>
            <person name="Jenjaroenpun P."/>
            <person name="Wongsurawat T."/>
            <person name="Nookeaw I."/>
            <person name="Cheawchanlertfa P."/>
            <person name="Kosugi A."/>
            <person name="Cheevadhanarak S."/>
            <person name="Ratanakhanokchai K."/>
        </authorList>
    </citation>
    <scope>NUCLEOTIDE SEQUENCE [LARGE SCALE GENOMIC DNA]</scope>
    <source>
        <strain evidence="1 2">CT4</strain>
    </source>
</reference>
<gene>
    <name evidence="1" type="ORF">C1I91_22080</name>
</gene>
<evidence type="ECO:0000313" key="2">
    <source>
        <dbReference type="Proteomes" id="UP000286268"/>
    </source>
</evidence>
<dbReference type="AlphaFoldDB" id="A0A410DYG0"/>
<organism evidence="1 2">
    <name type="scientific">Clostridium manihotivorum</name>
    <dbReference type="NCBI Taxonomy" id="2320868"/>
    <lineage>
        <taxon>Bacteria</taxon>
        <taxon>Bacillati</taxon>
        <taxon>Bacillota</taxon>
        <taxon>Clostridia</taxon>
        <taxon>Eubacteriales</taxon>
        <taxon>Clostridiaceae</taxon>
        <taxon>Clostridium</taxon>
    </lineage>
</organism>
<sequence>MGNCPFWSNYNQAVECNQECPMKSSTQDKEDCVFRAHLTGVSLKEVTGVVEFSEEIEEDYFIKKFKTSTGY</sequence>
<evidence type="ECO:0000313" key="1">
    <source>
        <dbReference type="EMBL" id="QAA34098.1"/>
    </source>
</evidence>
<dbReference type="EMBL" id="CP025746">
    <property type="protein sequence ID" value="QAA34098.1"/>
    <property type="molecule type" value="Genomic_DNA"/>
</dbReference>
<dbReference type="RefSeq" id="WP_128214820.1">
    <property type="nucleotide sequence ID" value="NZ_CP025746.1"/>
</dbReference>
<keyword evidence="2" id="KW-1185">Reference proteome</keyword>